<feature type="transmembrane region" description="Helical" evidence="5">
    <location>
        <begin position="263"/>
        <end position="283"/>
    </location>
</feature>
<dbReference type="EMBL" id="LVYD01000041">
    <property type="protein sequence ID" value="OQP64723.1"/>
    <property type="molecule type" value="Genomic_DNA"/>
</dbReference>
<evidence type="ECO:0000256" key="4">
    <source>
        <dbReference type="ARBA" id="ARBA00023136"/>
    </source>
</evidence>
<dbReference type="GO" id="GO:0016765">
    <property type="term" value="F:transferase activity, transferring alkyl or aryl (other than methyl) groups"/>
    <property type="evidence" value="ECO:0007669"/>
    <property type="project" value="InterPro"/>
</dbReference>
<evidence type="ECO:0000256" key="2">
    <source>
        <dbReference type="ARBA" id="ARBA00022692"/>
    </source>
</evidence>
<organism evidence="6 7">
    <name type="scientific">Niastella vici</name>
    <dbReference type="NCBI Taxonomy" id="1703345"/>
    <lineage>
        <taxon>Bacteria</taxon>
        <taxon>Pseudomonadati</taxon>
        <taxon>Bacteroidota</taxon>
        <taxon>Chitinophagia</taxon>
        <taxon>Chitinophagales</taxon>
        <taxon>Chitinophagaceae</taxon>
        <taxon>Niastella</taxon>
    </lineage>
</organism>
<name>A0A1V9G277_9BACT</name>
<dbReference type="GO" id="GO:0016020">
    <property type="term" value="C:membrane"/>
    <property type="evidence" value="ECO:0007669"/>
    <property type="project" value="UniProtKB-SubCell"/>
</dbReference>
<sequence length="287" mass="32269">MLAPSTIQLLRFHFSFFLLPVYLFALSQVPTINTAHALVIFFILHVLVYPSSNGYNSYMDRDETPIGGIKAPLPPTRQLFYTSVIMDVVAVLLSLFISYWFAICIIAYIAASRAYSYRGIRLKKYPVAGYLTVILFQGAVTYFMVYHGSSLNKTLLVPPAHMVAASLLIGGFYPLTQVYQHEADKKDGVVTISALLGYRGTFIFTAIIYSLAMGVLAWSFFSRGEQKKFLALATMMLPVLVYFFSWAGLVWKDVRNASFANTMRMNIVASICTNLAFLTLLIWRGFE</sequence>
<dbReference type="RefSeq" id="WP_081146535.1">
    <property type="nucleotide sequence ID" value="NZ_LVYD01000041.1"/>
</dbReference>
<dbReference type="AlphaFoldDB" id="A0A1V9G277"/>
<evidence type="ECO:0000313" key="7">
    <source>
        <dbReference type="Proteomes" id="UP000192796"/>
    </source>
</evidence>
<dbReference type="InterPro" id="IPR000537">
    <property type="entry name" value="UbiA_prenyltransferase"/>
</dbReference>
<dbReference type="Pfam" id="PF01040">
    <property type="entry name" value="UbiA"/>
    <property type="match status" value="1"/>
</dbReference>
<evidence type="ECO:0000313" key="6">
    <source>
        <dbReference type="EMBL" id="OQP64723.1"/>
    </source>
</evidence>
<accession>A0A1V9G277</accession>
<keyword evidence="7" id="KW-1185">Reference proteome</keyword>
<keyword evidence="3 5" id="KW-1133">Transmembrane helix</keyword>
<comment type="caution">
    <text evidence="6">The sequence shown here is derived from an EMBL/GenBank/DDBJ whole genome shotgun (WGS) entry which is preliminary data.</text>
</comment>
<protein>
    <submittedName>
        <fullName evidence="6">Prenyltransferase</fullName>
    </submittedName>
</protein>
<gene>
    <name evidence="6" type="ORF">A3860_18345</name>
</gene>
<feature type="transmembrane region" description="Helical" evidence="5">
    <location>
        <begin position="229"/>
        <end position="251"/>
    </location>
</feature>
<dbReference type="Proteomes" id="UP000192796">
    <property type="component" value="Unassembled WGS sequence"/>
</dbReference>
<evidence type="ECO:0000256" key="5">
    <source>
        <dbReference type="SAM" id="Phobius"/>
    </source>
</evidence>
<feature type="transmembrane region" description="Helical" evidence="5">
    <location>
        <begin position="79"/>
        <end position="109"/>
    </location>
</feature>
<feature type="transmembrane region" description="Helical" evidence="5">
    <location>
        <begin position="129"/>
        <end position="148"/>
    </location>
</feature>
<comment type="subcellular location">
    <subcellularLocation>
        <location evidence="1">Membrane</location>
        <topology evidence="1">Multi-pass membrane protein</topology>
    </subcellularLocation>
</comment>
<feature type="transmembrane region" description="Helical" evidence="5">
    <location>
        <begin position="35"/>
        <end position="58"/>
    </location>
</feature>
<feature type="transmembrane region" description="Helical" evidence="5">
    <location>
        <begin position="155"/>
        <end position="176"/>
    </location>
</feature>
<evidence type="ECO:0000256" key="3">
    <source>
        <dbReference type="ARBA" id="ARBA00022989"/>
    </source>
</evidence>
<feature type="transmembrane region" description="Helical" evidence="5">
    <location>
        <begin position="196"/>
        <end position="217"/>
    </location>
</feature>
<keyword evidence="6" id="KW-0808">Transferase</keyword>
<feature type="transmembrane region" description="Helical" evidence="5">
    <location>
        <begin position="12"/>
        <end position="29"/>
    </location>
</feature>
<proteinExistence type="predicted"/>
<keyword evidence="2 5" id="KW-0812">Transmembrane</keyword>
<keyword evidence="4 5" id="KW-0472">Membrane</keyword>
<dbReference type="STRING" id="1703345.A3860_18345"/>
<evidence type="ECO:0000256" key="1">
    <source>
        <dbReference type="ARBA" id="ARBA00004141"/>
    </source>
</evidence>
<dbReference type="OrthoDB" id="665023at2"/>
<reference evidence="6 7" key="1">
    <citation type="submission" date="2016-03" db="EMBL/GenBank/DDBJ databases">
        <title>Niastella vici sp. nov., isolated from farmland soil.</title>
        <authorList>
            <person name="Chen L."/>
            <person name="Wang D."/>
            <person name="Yang S."/>
            <person name="Wang G."/>
        </authorList>
    </citation>
    <scope>NUCLEOTIDE SEQUENCE [LARGE SCALE GENOMIC DNA]</scope>
    <source>
        <strain evidence="6 7">DJ57</strain>
    </source>
</reference>